<sequence length="196" mass="20781">MPDAPPRRRKDAQRNRERVLTAAGEVFAELGATAQVEDVARAAGVGVGTIYRHFGSRDELVAALVAHRITGWAAEARAARTAAGPDPWQRFSGLLWSYADSCVTDHQLLDLGCAAVLDLLSGDHEHSGELVALIQETLDEGTTAGVLPATLTVEEVLALMTAIGGVAAVPDLDWRPVLRYALDGIRHAADGSVRLG</sequence>
<dbReference type="PANTHER" id="PTHR30055">
    <property type="entry name" value="HTH-TYPE TRANSCRIPTIONAL REGULATOR RUTR"/>
    <property type="match status" value="1"/>
</dbReference>
<comment type="caution">
    <text evidence="6">The sequence shown here is derived from an EMBL/GenBank/DDBJ whole genome shotgun (WGS) entry which is preliminary data.</text>
</comment>
<evidence type="ECO:0000259" key="5">
    <source>
        <dbReference type="PROSITE" id="PS50977"/>
    </source>
</evidence>
<dbReference type="PANTHER" id="PTHR30055:SF234">
    <property type="entry name" value="HTH-TYPE TRANSCRIPTIONAL REGULATOR BETI"/>
    <property type="match status" value="1"/>
</dbReference>
<name>A0ABW5GSQ6_9PSEU</name>
<dbReference type="RefSeq" id="WP_345386294.1">
    <property type="nucleotide sequence ID" value="NZ_BAABHG010000001.1"/>
</dbReference>
<accession>A0ABW5GSQ6</accession>
<reference evidence="7" key="1">
    <citation type="journal article" date="2019" name="Int. J. Syst. Evol. Microbiol.">
        <title>The Global Catalogue of Microorganisms (GCM) 10K type strain sequencing project: providing services to taxonomists for standard genome sequencing and annotation.</title>
        <authorList>
            <consortium name="The Broad Institute Genomics Platform"/>
            <consortium name="The Broad Institute Genome Sequencing Center for Infectious Disease"/>
            <person name="Wu L."/>
            <person name="Ma J."/>
        </authorList>
    </citation>
    <scope>NUCLEOTIDE SEQUENCE [LARGE SCALE GENOMIC DNA]</scope>
    <source>
        <strain evidence="7">CGMCC 4.7643</strain>
    </source>
</reference>
<keyword evidence="7" id="KW-1185">Reference proteome</keyword>
<keyword evidence="1" id="KW-0805">Transcription regulation</keyword>
<dbReference type="PRINTS" id="PR00455">
    <property type="entry name" value="HTHTETR"/>
</dbReference>
<proteinExistence type="predicted"/>
<evidence type="ECO:0000313" key="7">
    <source>
        <dbReference type="Proteomes" id="UP001597419"/>
    </source>
</evidence>
<dbReference type="InterPro" id="IPR001647">
    <property type="entry name" value="HTH_TetR"/>
</dbReference>
<dbReference type="EMBL" id="JBHUKU010000022">
    <property type="protein sequence ID" value="MFD2463861.1"/>
    <property type="molecule type" value="Genomic_DNA"/>
</dbReference>
<feature type="domain" description="HTH tetR-type" evidence="5">
    <location>
        <begin position="13"/>
        <end position="72"/>
    </location>
</feature>
<keyword evidence="2 4" id="KW-0238">DNA-binding</keyword>
<evidence type="ECO:0000313" key="6">
    <source>
        <dbReference type="EMBL" id="MFD2463861.1"/>
    </source>
</evidence>
<keyword evidence="3" id="KW-0804">Transcription</keyword>
<dbReference type="Gene3D" id="1.10.357.10">
    <property type="entry name" value="Tetracycline Repressor, domain 2"/>
    <property type="match status" value="1"/>
</dbReference>
<protein>
    <submittedName>
        <fullName evidence="6">TetR/AcrR family transcriptional regulator</fullName>
    </submittedName>
</protein>
<dbReference type="PROSITE" id="PS50977">
    <property type="entry name" value="HTH_TETR_2"/>
    <property type="match status" value="1"/>
</dbReference>
<dbReference type="SUPFAM" id="SSF46689">
    <property type="entry name" value="Homeodomain-like"/>
    <property type="match status" value="1"/>
</dbReference>
<evidence type="ECO:0000256" key="1">
    <source>
        <dbReference type="ARBA" id="ARBA00023015"/>
    </source>
</evidence>
<feature type="DNA-binding region" description="H-T-H motif" evidence="4">
    <location>
        <begin position="35"/>
        <end position="54"/>
    </location>
</feature>
<dbReference type="InterPro" id="IPR050109">
    <property type="entry name" value="HTH-type_TetR-like_transc_reg"/>
</dbReference>
<dbReference type="Proteomes" id="UP001597419">
    <property type="component" value="Unassembled WGS sequence"/>
</dbReference>
<evidence type="ECO:0000256" key="2">
    <source>
        <dbReference type="ARBA" id="ARBA00023125"/>
    </source>
</evidence>
<gene>
    <name evidence="6" type="ORF">ACFSYJ_34960</name>
</gene>
<dbReference type="InterPro" id="IPR009057">
    <property type="entry name" value="Homeodomain-like_sf"/>
</dbReference>
<evidence type="ECO:0000256" key="3">
    <source>
        <dbReference type="ARBA" id="ARBA00023163"/>
    </source>
</evidence>
<organism evidence="6 7">
    <name type="scientific">Amycolatopsis samaneae</name>
    <dbReference type="NCBI Taxonomy" id="664691"/>
    <lineage>
        <taxon>Bacteria</taxon>
        <taxon>Bacillati</taxon>
        <taxon>Actinomycetota</taxon>
        <taxon>Actinomycetes</taxon>
        <taxon>Pseudonocardiales</taxon>
        <taxon>Pseudonocardiaceae</taxon>
        <taxon>Amycolatopsis</taxon>
    </lineage>
</organism>
<evidence type="ECO:0000256" key="4">
    <source>
        <dbReference type="PROSITE-ProRule" id="PRU00335"/>
    </source>
</evidence>
<dbReference type="Pfam" id="PF00440">
    <property type="entry name" value="TetR_N"/>
    <property type="match status" value="1"/>
</dbReference>